<dbReference type="EMBL" id="CACTIH010000123">
    <property type="protein sequence ID" value="CAA2954734.1"/>
    <property type="molecule type" value="Genomic_DNA"/>
</dbReference>
<sequence>MQVWDVISNEEAVQIVSSTPDRVKSGRRLVDCAVHAWKKKRKGIAMDDISKIAFVIPPPNAALRDTGDSCIFVIAQGLWSETTRNDDDDIATLWL</sequence>
<proteinExistence type="predicted"/>
<evidence type="ECO:0000313" key="2">
    <source>
        <dbReference type="Proteomes" id="UP000594638"/>
    </source>
</evidence>
<dbReference type="Gene3D" id="3.60.40.10">
    <property type="entry name" value="PPM-type phosphatase domain"/>
    <property type="match status" value="1"/>
</dbReference>
<dbReference type="Proteomes" id="UP000594638">
    <property type="component" value="Unassembled WGS sequence"/>
</dbReference>
<organism evidence="1 2">
    <name type="scientific">Olea europaea subsp. europaea</name>
    <dbReference type="NCBI Taxonomy" id="158383"/>
    <lineage>
        <taxon>Eukaryota</taxon>
        <taxon>Viridiplantae</taxon>
        <taxon>Streptophyta</taxon>
        <taxon>Embryophyta</taxon>
        <taxon>Tracheophyta</taxon>
        <taxon>Spermatophyta</taxon>
        <taxon>Magnoliopsida</taxon>
        <taxon>eudicotyledons</taxon>
        <taxon>Gunneridae</taxon>
        <taxon>Pentapetalae</taxon>
        <taxon>asterids</taxon>
        <taxon>lamiids</taxon>
        <taxon>Lamiales</taxon>
        <taxon>Oleaceae</taxon>
        <taxon>Oleeae</taxon>
        <taxon>Olea</taxon>
    </lineage>
</organism>
<keyword evidence="2" id="KW-1185">Reference proteome</keyword>
<dbReference type="AlphaFoldDB" id="A0A8S0PPS7"/>
<dbReference type="Gramene" id="OE9A006853T1">
    <property type="protein sequence ID" value="OE9A006853C1"/>
    <property type="gene ID" value="OE9A006853"/>
</dbReference>
<dbReference type="InterPro" id="IPR036457">
    <property type="entry name" value="PPM-type-like_dom_sf"/>
</dbReference>
<gene>
    <name evidence="1" type="ORF">OLEA9_A006853</name>
</gene>
<comment type="caution">
    <text evidence="1">The sequence shown here is derived from an EMBL/GenBank/DDBJ whole genome shotgun (WGS) entry which is preliminary data.</text>
</comment>
<dbReference type="OrthoDB" id="1723891at2759"/>
<reference evidence="1 2" key="1">
    <citation type="submission" date="2019-12" db="EMBL/GenBank/DDBJ databases">
        <authorList>
            <person name="Alioto T."/>
            <person name="Alioto T."/>
            <person name="Gomez Garrido J."/>
        </authorList>
    </citation>
    <scope>NUCLEOTIDE SEQUENCE [LARGE SCALE GENOMIC DNA]</scope>
</reference>
<protein>
    <submittedName>
        <fullName evidence="1">Probable phosphatase 2C 34</fullName>
    </submittedName>
</protein>
<accession>A0A8S0PPS7</accession>
<dbReference type="SUPFAM" id="SSF81606">
    <property type="entry name" value="PP2C-like"/>
    <property type="match status" value="1"/>
</dbReference>
<evidence type="ECO:0000313" key="1">
    <source>
        <dbReference type="EMBL" id="CAA2954734.1"/>
    </source>
</evidence>
<name>A0A8S0PPS7_OLEEU</name>